<feature type="transmembrane region" description="Helical" evidence="1">
    <location>
        <begin position="181"/>
        <end position="204"/>
    </location>
</feature>
<keyword evidence="1" id="KW-0472">Membrane</keyword>
<dbReference type="EMBL" id="FOMX01000028">
    <property type="protein sequence ID" value="SFF08453.1"/>
    <property type="molecule type" value="Genomic_DNA"/>
</dbReference>
<accession>A0A1I2FU19</accession>
<evidence type="ECO:0000313" key="2">
    <source>
        <dbReference type="EMBL" id="SFF08453.1"/>
    </source>
</evidence>
<dbReference type="AlphaFoldDB" id="A0A1I2FU19"/>
<keyword evidence="1" id="KW-1133">Transmembrane helix</keyword>
<name>A0A1I2FU19_9BACT</name>
<reference evidence="3" key="1">
    <citation type="submission" date="2016-10" db="EMBL/GenBank/DDBJ databases">
        <authorList>
            <person name="Varghese N."/>
            <person name="Submissions S."/>
        </authorList>
    </citation>
    <scope>NUCLEOTIDE SEQUENCE [LARGE SCALE GENOMIC DNA]</scope>
    <source>
        <strain evidence="3">ATCC 25963</strain>
    </source>
</reference>
<keyword evidence="1" id="KW-0812">Transmembrane</keyword>
<gene>
    <name evidence="2" type="ORF">SAMN02745121_06826</name>
</gene>
<proteinExistence type="predicted"/>
<keyword evidence="3" id="KW-1185">Reference proteome</keyword>
<feature type="transmembrane region" description="Helical" evidence="1">
    <location>
        <begin position="147"/>
        <end position="169"/>
    </location>
</feature>
<evidence type="ECO:0000313" key="3">
    <source>
        <dbReference type="Proteomes" id="UP000199400"/>
    </source>
</evidence>
<protein>
    <submittedName>
        <fullName evidence="2">Uncharacterized protein</fullName>
    </submittedName>
</protein>
<evidence type="ECO:0000256" key="1">
    <source>
        <dbReference type="SAM" id="Phobius"/>
    </source>
</evidence>
<organism evidence="2 3">
    <name type="scientific">Nannocystis exedens</name>
    <dbReference type="NCBI Taxonomy" id="54"/>
    <lineage>
        <taxon>Bacteria</taxon>
        <taxon>Pseudomonadati</taxon>
        <taxon>Myxococcota</taxon>
        <taxon>Polyangia</taxon>
        <taxon>Nannocystales</taxon>
        <taxon>Nannocystaceae</taxon>
        <taxon>Nannocystis</taxon>
    </lineage>
</organism>
<sequence>MSMMSFAALVVGGAIFVGEAVGLGEPSGCAATAMIVDARANVPVTADSQQLRARIDAASASAQAAERATAREARRKHCVEALLAYADLAPEAYGRERGESEATRARQMAAATSAGVDGYVSPRGPVPASRPEQQWERRRRRLVGHTAASGVFTGIGVAMLTVPWIVLAASCRPESLCEGYGAIWASGFGAPIFVASVIPLGIWATRLHRHLRACPPGLALHRGRARLGLAGSGLRLDF</sequence>
<dbReference type="STRING" id="54.SAMN02745121_06826"/>
<dbReference type="Proteomes" id="UP000199400">
    <property type="component" value="Unassembled WGS sequence"/>
</dbReference>